<evidence type="ECO:0000313" key="2">
    <source>
        <dbReference type="EMBL" id="AXY56785.1"/>
    </source>
</evidence>
<dbReference type="AlphaFoldDB" id="A0A3B7LXQ1"/>
<keyword evidence="1" id="KW-0472">Membrane</keyword>
<feature type="transmembrane region" description="Helical" evidence="1">
    <location>
        <begin position="34"/>
        <end position="55"/>
    </location>
</feature>
<feature type="transmembrane region" description="Helical" evidence="1">
    <location>
        <begin position="162"/>
        <end position="186"/>
    </location>
</feature>
<dbReference type="EMBL" id="CP032134">
    <property type="protein sequence ID" value="AXY56785.1"/>
    <property type="molecule type" value="Genomic_DNA"/>
</dbReference>
<dbReference type="KEGG" id="achi:CDG60_09540"/>
<protein>
    <submittedName>
        <fullName evidence="2">Uncharacterized protein</fullName>
    </submittedName>
</protein>
<evidence type="ECO:0000313" key="3">
    <source>
        <dbReference type="Proteomes" id="UP000263753"/>
    </source>
</evidence>
<keyword evidence="1" id="KW-0812">Transmembrane</keyword>
<feature type="transmembrane region" description="Helical" evidence="1">
    <location>
        <begin position="67"/>
        <end position="85"/>
    </location>
</feature>
<dbReference type="Proteomes" id="UP000263753">
    <property type="component" value="Chromosome"/>
</dbReference>
<organism evidence="2 3">
    <name type="scientific">Acinetobacter chinensis</name>
    <dbReference type="NCBI Taxonomy" id="2004650"/>
    <lineage>
        <taxon>Bacteria</taxon>
        <taxon>Pseudomonadati</taxon>
        <taxon>Pseudomonadota</taxon>
        <taxon>Gammaproteobacteria</taxon>
        <taxon>Moraxellales</taxon>
        <taxon>Moraxellaceae</taxon>
        <taxon>Acinetobacter</taxon>
    </lineage>
</organism>
<name>A0A3B7LXQ1_9GAMM</name>
<proteinExistence type="predicted"/>
<accession>A0A3B7LXQ1</accession>
<feature type="transmembrane region" description="Helical" evidence="1">
    <location>
        <begin position="106"/>
        <end position="129"/>
    </location>
</feature>
<gene>
    <name evidence="2" type="ORF">CDG60_09540</name>
</gene>
<evidence type="ECO:0000256" key="1">
    <source>
        <dbReference type="SAM" id="Phobius"/>
    </source>
</evidence>
<reference evidence="3" key="1">
    <citation type="submission" date="2018-09" db="EMBL/GenBank/DDBJ databases">
        <title>The complete genome of Acinetobacter sp. strain WCHAc010005.</title>
        <authorList>
            <person name="Hu Y."/>
            <person name="Long H."/>
            <person name="Feng Y."/>
            <person name="Zong Z."/>
        </authorList>
    </citation>
    <scope>NUCLEOTIDE SEQUENCE [LARGE SCALE GENOMIC DNA]</scope>
    <source>
        <strain evidence="3">WCHAc010005</strain>
    </source>
</reference>
<sequence>MRVKLLLNLGNNKPMKKTETSISIYWNAYGGWKALWSSIYLKISIVITFLCSQAWHSDNWISDAITALPSLLGFSLGGYAVWLSIGDERLKKILYVNKDSSKPTAYMKVNAAFVHFIFLQIICLLYLYLLKFNSVPIILKYFESDWIFSNEFYFLKSILTDFFNALGFFLFVYAILSMLAAVFAIFRIARWTDRLNSKPSITDNGKANCGECLEEVNPLAKKCKYCGTIFKPANNKNNPS</sequence>
<keyword evidence="1" id="KW-1133">Transmembrane helix</keyword>